<dbReference type="EMBL" id="CP104311">
    <property type="protein sequence ID" value="WWF03612.1"/>
    <property type="molecule type" value="Genomic_DNA"/>
</dbReference>
<name>A0ABZ2F8L4_METCP</name>
<evidence type="ECO:0000256" key="8">
    <source>
        <dbReference type="ARBA" id="ARBA00022989"/>
    </source>
</evidence>
<evidence type="ECO:0000256" key="9">
    <source>
        <dbReference type="ARBA" id="ARBA00023136"/>
    </source>
</evidence>
<dbReference type="InterPro" id="IPR006260">
    <property type="entry name" value="TonB/TolA_C"/>
</dbReference>
<evidence type="ECO:0000256" key="10">
    <source>
        <dbReference type="SAM" id="MobiDB-lite"/>
    </source>
</evidence>
<dbReference type="Gene3D" id="3.30.1150.10">
    <property type="match status" value="1"/>
</dbReference>
<keyword evidence="3" id="KW-0813">Transport</keyword>
<gene>
    <name evidence="12" type="ORF">N4J17_08350</name>
</gene>
<proteinExistence type="inferred from homology"/>
<feature type="domain" description="TonB C-terminal" evidence="11">
    <location>
        <begin position="181"/>
        <end position="278"/>
    </location>
</feature>
<dbReference type="PANTHER" id="PTHR33446:SF11">
    <property type="entry name" value="TONB3"/>
    <property type="match status" value="1"/>
</dbReference>
<evidence type="ECO:0000259" key="11">
    <source>
        <dbReference type="PROSITE" id="PS52015"/>
    </source>
</evidence>
<keyword evidence="8" id="KW-1133">Transmembrane helix</keyword>
<keyword evidence="4" id="KW-1003">Cell membrane</keyword>
<dbReference type="PROSITE" id="PS52015">
    <property type="entry name" value="TONB_CTD"/>
    <property type="match status" value="1"/>
</dbReference>
<dbReference type="RefSeq" id="WP_198323927.1">
    <property type="nucleotide sequence ID" value="NZ_CP104311.1"/>
</dbReference>
<keyword evidence="5" id="KW-0997">Cell inner membrane</keyword>
<protein>
    <submittedName>
        <fullName evidence="12">Energy transducer TonB</fullName>
    </submittedName>
</protein>
<reference evidence="12 13" key="1">
    <citation type="submission" date="2022-09" db="EMBL/GenBank/DDBJ databases">
        <authorList>
            <person name="Giprobiosintez L."/>
        </authorList>
    </citation>
    <scope>NUCLEOTIDE SEQUENCE [LARGE SCALE GENOMIC DNA]</scope>
    <source>
        <strain evidence="13">VKPM-B-12549 (GBS-15)</strain>
    </source>
</reference>
<evidence type="ECO:0000256" key="2">
    <source>
        <dbReference type="ARBA" id="ARBA00006555"/>
    </source>
</evidence>
<keyword evidence="13" id="KW-1185">Reference proteome</keyword>
<accession>A0ABZ2F8L4</accession>
<keyword evidence="9" id="KW-0472">Membrane</keyword>
<feature type="compositionally biased region" description="Basic and acidic residues" evidence="10">
    <location>
        <begin position="52"/>
        <end position="72"/>
    </location>
</feature>
<evidence type="ECO:0000313" key="13">
    <source>
        <dbReference type="Proteomes" id="UP001359308"/>
    </source>
</evidence>
<evidence type="ECO:0000256" key="4">
    <source>
        <dbReference type="ARBA" id="ARBA00022475"/>
    </source>
</evidence>
<evidence type="ECO:0000256" key="7">
    <source>
        <dbReference type="ARBA" id="ARBA00022927"/>
    </source>
</evidence>
<evidence type="ECO:0000256" key="1">
    <source>
        <dbReference type="ARBA" id="ARBA00004383"/>
    </source>
</evidence>
<keyword evidence="7" id="KW-0653">Protein transport</keyword>
<feature type="region of interest" description="Disordered" evidence="10">
    <location>
        <begin position="48"/>
        <end position="135"/>
    </location>
</feature>
<sequence length="281" mass="30898">MSLESRDPIRLLLALLIAFAVHAAVILGLNGRPAATSKDTPRVFDVTVLRRPAPEAPKRAEHLAAENQRGNDRPAGAEAVPGRGEKNMTHPAQNKASRPLAERPPKPLLRSPRTERSVSAAPEAEPELEVAPSAPISAESLSRQIAEFGAAYMRQQQAAPHPRMVYINSVNAHKYKAAAYERAWQDKVERIGNLNYPEEARRKNLTGSLLLSVVLRPDGSVYKVQVRRSSGEQALDDAAVRIVHLAAPFAPFPVELREEADMLVITRTWKFLNGTRLETAP</sequence>
<comment type="similarity">
    <text evidence="2">Belongs to the TonB family.</text>
</comment>
<dbReference type="InterPro" id="IPR051045">
    <property type="entry name" value="TonB-dependent_transducer"/>
</dbReference>
<dbReference type="Pfam" id="PF03544">
    <property type="entry name" value="TonB_C"/>
    <property type="match status" value="1"/>
</dbReference>
<keyword evidence="6" id="KW-0812">Transmembrane</keyword>
<evidence type="ECO:0000256" key="3">
    <source>
        <dbReference type="ARBA" id="ARBA00022448"/>
    </source>
</evidence>
<dbReference type="Proteomes" id="UP001359308">
    <property type="component" value="Chromosome"/>
</dbReference>
<evidence type="ECO:0000313" key="12">
    <source>
        <dbReference type="EMBL" id="WWF03612.1"/>
    </source>
</evidence>
<organism evidence="12 13">
    <name type="scientific">Methylococcus capsulatus</name>
    <dbReference type="NCBI Taxonomy" id="414"/>
    <lineage>
        <taxon>Bacteria</taxon>
        <taxon>Pseudomonadati</taxon>
        <taxon>Pseudomonadota</taxon>
        <taxon>Gammaproteobacteria</taxon>
        <taxon>Methylococcales</taxon>
        <taxon>Methylococcaceae</taxon>
        <taxon>Methylococcus</taxon>
    </lineage>
</organism>
<dbReference type="SUPFAM" id="SSF74653">
    <property type="entry name" value="TolA/TonB C-terminal domain"/>
    <property type="match status" value="1"/>
</dbReference>
<feature type="compositionally biased region" description="Low complexity" evidence="10">
    <location>
        <begin position="117"/>
        <end position="135"/>
    </location>
</feature>
<dbReference type="InterPro" id="IPR037682">
    <property type="entry name" value="TonB_C"/>
</dbReference>
<comment type="subcellular location">
    <subcellularLocation>
        <location evidence="1">Cell inner membrane</location>
        <topology evidence="1">Single-pass membrane protein</topology>
        <orientation evidence="1">Periplasmic side</orientation>
    </subcellularLocation>
</comment>
<evidence type="ECO:0000256" key="6">
    <source>
        <dbReference type="ARBA" id="ARBA00022692"/>
    </source>
</evidence>
<dbReference type="PANTHER" id="PTHR33446">
    <property type="entry name" value="PROTEIN TONB-RELATED"/>
    <property type="match status" value="1"/>
</dbReference>
<evidence type="ECO:0000256" key="5">
    <source>
        <dbReference type="ARBA" id="ARBA00022519"/>
    </source>
</evidence>
<dbReference type="NCBIfam" id="TIGR01352">
    <property type="entry name" value="tonB_Cterm"/>
    <property type="match status" value="1"/>
</dbReference>